<feature type="compositionally biased region" description="Acidic residues" evidence="1">
    <location>
        <begin position="133"/>
        <end position="175"/>
    </location>
</feature>
<sequence length="506" mass="58097">MFRLRKVFLPLILIFSLTLSRAFSQEIPDDDKKTLYSIREFFFEITRYKTTGLLLYPECQALASISEIPARLMTQRKCISSPLDSVYLCEYYNLQKRGIIDSSFCPEDLFSVAESYEVVSEGSEVEAGKPESEAESAESEAENLEGEAESAESEAENLEGEAESAENVSETESESTEDKVEETETKPENAGPAPDWIDYILQSFESYSPSKSGTFDVTDGSRILEMLEGGDDRGIDGLEESKIESALPQEFTYTKKNGNLRRFSYDGEQFTAWKEGENTVLVNFYGEKLIRKKFDPLYRLVKSERFKITTAAKNISLESSLDYTYLGENTLPSQSVEEQFDSKKRLVNKFDESGRSISLLESHYEEREVKSKGKKKSEKAETETVLLDDKKTTNSYDEKGRTLLQEVVTWTYKKTFSGKFNRNERSVKSEFDYSSVTDENNLPPNLKFYENGELHLERNYKNQNSYSEKLYFEDGFSVEVVYEGGVKKTEIIYINGKEQRRREFEH</sequence>
<dbReference type="Proteomes" id="UP000518887">
    <property type="component" value="Unassembled WGS sequence"/>
</dbReference>
<accession>A0A7W8LLS3</accession>
<evidence type="ECO:0000256" key="1">
    <source>
        <dbReference type="SAM" id="MobiDB-lite"/>
    </source>
</evidence>
<keyword evidence="2" id="KW-0732">Signal</keyword>
<feature type="signal peptide" evidence="2">
    <location>
        <begin position="1"/>
        <end position="24"/>
    </location>
</feature>
<feature type="region of interest" description="Disordered" evidence="1">
    <location>
        <begin position="120"/>
        <end position="195"/>
    </location>
</feature>
<feature type="chain" id="PRO_5030893862" evidence="2">
    <location>
        <begin position="25"/>
        <end position="506"/>
    </location>
</feature>
<gene>
    <name evidence="3" type="ORF">HNP76_001081</name>
</gene>
<proteinExistence type="predicted"/>
<feature type="compositionally biased region" description="Basic and acidic residues" evidence="1">
    <location>
        <begin position="176"/>
        <end position="187"/>
    </location>
</feature>
<dbReference type="AlphaFoldDB" id="A0A7W8LLS3"/>
<evidence type="ECO:0000313" key="4">
    <source>
        <dbReference type="Proteomes" id="UP000518887"/>
    </source>
</evidence>
<comment type="caution">
    <text evidence="3">The sequence shown here is derived from an EMBL/GenBank/DDBJ whole genome shotgun (WGS) entry which is preliminary data.</text>
</comment>
<evidence type="ECO:0000313" key="3">
    <source>
        <dbReference type="EMBL" id="MBB5225724.1"/>
    </source>
</evidence>
<reference evidence="3 4" key="1">
    <citation type="submission" date="2020-08" db="EMBL/GenBank/DDBJ databases">
        <title>Genomic Encyclopedia of Type Strains, Phase IV (KMG-IV): sequencing the most valuable type-strain genomes for metagenomic binning, comparative biology and taxonomic classification.</title>
        <authorList>
            <person name="Goeker M."/>
        </authorList>
    </citation>
    <scope>NUCLEOTIDE SEQUENCE [LARGE SCALE GENOMIC DNA]</scope>
    <source>
        <strain evidence="3 4">DSM 103462</strain>
    </source>
</reference>
<protein>
    <submittedName>
        <fullName evidence="3">Uncharacterized protein</fullName>
    </submittedName>
</protein>
<organism evidence="3 4">
    <name type="scientific">Treponema ruminis</name>
    <dbReference type="NCBI Taxonomy" id="744515"/>
    <lineage>
        <taxon>Bacteria</taxon>
        <taxon>Pseudomonadati</taxon>
        <taxon>Spirochaetota</taxon>
        <taxon>Spirochaetia</taxon>
        <taxon>Spirochaetales</taxon>
        <taxon>Treponemataceae</taxon>
        <taxon>Treponema</taxon>
    </lineage>
</organism>
<dbReference type="EMBL" id="JACHFQ010000003">
    <property type="protein sequence ID" value="MBB5225724.1"/>
    <property type="molecule type" value="Genomic_DNA"/>
</dbReference>
<name>A0A7W8LLS3_9SPIR</name>
<keyword evidence="4" id="KW-1185">Reference proteome</keyword>
<evidence type="ECO:0000256" key="2">
    <source>
        <dbReference type="SAM" id="SignalP"/>
    </source>
</evidence>
<dbReference type="RefSeq" id="WP_184658282.1">
    <property type="nucleotide sequence ID" value="NZ_CP031518.1"/>
</dbReference>